<name>A0A846ZHC4_9LACO</name>
<dbReference type="InterPro" id="IPR002491">
    <property type="entry name" value="ABC_transptr_periplasmic_BD"/>
</dbReference>
<sequence length="284" mass="31274">MFQKKWRIYWWLLLLVLIGGGLYFSTRPQLTEKKLPVATTMAQVGIFDRLGVPLAAVPSSDESLPERYAGLPQVGNHVSINFEAIMRVNPSVVYVDQTLTSDYATKLNTSHIKMQALDFSTYQAMQKSILQLGITYHKTAAAQELLSALKLPEKVAMRPVKVLLLMGMPGGSFLVANDKTYIGDLVKRAGGQIVGGDPTSQLSTPNPQTIAQENPDVVIRLAHAMPQQVKQSFDQTFQQVPYQTLAATKNGQVHDVTSPVFAMTANLQVVSAYEQIQAWLKAAE</sequence>
<dbReference type="PANTHER" id="PTHR30535:SF36">
    <property type="entry name" value="HIGH-AFFINITY HEME UPTAKE SYSTEM PROTEIN ISDE"/>
    <property type="match status" value="1"/>
</dbReference>
<evidence type="ECO:0000313" key="4">
    <source>
        <dbReference type="EMBL" id="NKZ18815.1"/>
    </source>
</evidence>
<dbReference type="PROSITE" id="PS50983">
    <property type="entry name" value="FE_B12_PBP"/>
    <property type="match status" value="1"/>
</dbReference>
<proteinExistence type="inferred from homology"/>
<dbReference type="Gene3D" id="3.40.50.1980">
    <property type="entry name" value="Nitrogenase molybdenum iron protein domain"/>
    <property type="match status" value="2"/>
</dbReference>
<dbReference type="Proteomes" id="UP000590460">
    <property type="component" value="Unassembled WGS sequence"/>
</dbReference>
<reference evidence="4 5" key="1">
    <citation type="submission" date="2020-04" db="EMBL/GenBank/DDBJ databases">
        <title>MicrobeNet Type strains.</title>
        <authorList>
            <person name="Nicholson A.C."/>
        </authorList>
    </citation>
    <scope>NUCLEOTIDE SEQUENCE [LARGE SCALE GENOMIC DNA]</scope>
    <source>
        <strain evidence="4 5">CCUG 54536</strain>
    </source>
</reference>
<dbReference type="GO" id="GO:0071281">
    <property type="term" value="P:cellular response to iron ion"/>
    <property type="evidence" value="ECO:0007669"/>
    <property type="project" value="TreeGrafter"/>
</dbReference>
<comment type="similarity">
    <text evidence="1">Belongs to the bacterial solute-binding protein 8 family.</text>
</comment>
<organism evidence="4 5">
    <name type="scientific">Leuconostoc holzapfelii</name>
    <dbReference type="NCBI Taxonomy" id="434464"/>
    <lineage>
        <taxon>Bacteria</taxon>
        <taxon>Bacillati</taxon>
        <taxon>Bacillota</taxon>
        <taxon>Bacilli</taxon>
        <taxon>Lactobacillales</taxon>
        <taxon>Lactobacillaceae</taxon>
        <taxon>Leuconostoc</taxon>
    </lineage>
</organism>
<accession>A0A846ZHC4</accession>
<dbReference type="EMBL" id="JAAXPO010000006">
    <property type="protein sequence ID" value="NKZ18815.1"/>
    <property type="molecule type" value="Genomic_DNA"/>
</dbReference>
<dbReference type="Pfam" id="PF01497">
    <property type="entry name" value="Peripla_BP_2"/>
    <property type="match status" value="1"/>
</dbReference>
<dbReference type="RefSeq" id="WP_168677238.1">
    <property type="nucleotide sequence ID" value="NZ_BPKV01000006.1"/>
</dbReference>
<comment type="caution">
    <text evidence="4">The sequence shown here is derived from an EMBL/GenBank/DDBJ whole genome shotgun (WGS) entry which is preliminary data.</text>
</comment>
<feature type="transmembrane region" description="Helical" evidence="2">
    <location>
        <begin position="6"/>
        <end position="24"/>
    </location>
</feature>
<keyword evidence="2" id="KW-1133">Transmembrane helix</keyword>
<evidence type="ECO:0000256" key="2">
    <source>
        <dbReference type="SAM" id="Phobius"/>
    </source>
</evidence>
<evidence type="ECO:0000313" key="5">
    <source>
        <dbReference type="Proteomes" id="UP000590460"/>
    </source>
</evidence>
<feature type="domain" description="Fe/B12 periplasmic-binding" evidence="3">
    <location>
        <begin position="35"/>
        <end position="284"/>
    </location>
</feature>
<evidence type="ECO:0000256" key="1">
    <source>
        <dbReference type="ARBA" id="ARBA00008814"/>
    </source>
</evidence>
<gene>
    <name evidence="4" type="ORF">HF966_06450</name>
</gene>
<dbReference type="AlphaFoldDB" id="A0A846ZHC4"/>
<keyword evidence="2" id="KW-0472">Membrane</keyword>
<keyword evidence="2" id="KW-0812">Transmembrane</keyword>
<dbReference type="InterPro" id="IPR050902">
    <property type="entry name" value="ABC_Transporter_SBP"/>
</dbReference>
<evidence type="ECO:0000259" key="3">
    <source>
        <dbReference type="PROSITE" id="PS50983"/>
    </source>
</evidence>
<protein>
    <submittedName>
        <fullName evidence="4">ABC transporter substrate-binding protein</fullName>
    </submittedName>
</protein>
<dbReference type="SUPFAM" id="SSF53807">
    <property type="entry name" value="Helical backbone' metal receptor"/>
    <property type="match status" value="1"/>
</dbReference>
<dbReference type="PANTHER" id="PTHR30535">
    <property type="entry name" value="VITAMIN B12-BINDING PROTEIN"/>
    <property type="match status" value="1"/>
</dbReference>